<reference evidence="3 4" key="1">
    <citation type="submission" date="2018-07" db="EMBL/GenBank/DDBJ databases">
        <authorList>
            <person name="Quirk P.G."/>
            <person name="Krulwich T.A."/>
        </authorList>
    </citation>
    <scope>NUCLEOTIDE SEQUENCE [LARGE SCALE GENOMIC DNA]</scope>
    <source>
        <strain evidence="3 4">CC-BB4</strain>
    </source>
</reference>
<dbReference type="AlphaFoldDB" id="A0A345ZXD4"/>
<feature type="region of interest" description="Disordered" evidence="1">
    <location>
        <begin position="188"/>
        <end position="207"/>
    </location>
</feature>
<dbReference type="EMBL" id="CP031417">
    <property type="protein sequence ID" value="AXK81581.1"/>
    <property type="molecule type" value="Genomic_DNA"/>
</dbReference>
<gene>
    <name evidence="3" type="ORF">DW352_14270</name>
</gene>
<accession>A0A345ZXD4</accession>
<feature type="region of interest" description="Disordered" evidence="1">
    <location>
        <begin position="237"/>
        <end position="257"/>
    </location>
</feature>
<dbReference type="OrthoDB" id="279005at2"/>
<feature type="domain" description="MobA/VirD2-like nuclease" evidence="2">
    <location>
        <begin position="18"/>
        <end position="162"/>
    </location>
</feature>
<dbReference type="Pfam" id="PF03432">
    <property type="entry name" value="Relaxase"/>
    <property type="match status" value="1"/>
</dbReference>
<dbReference type="Proteomes" id="UP000254889">
    <property type="component" value="Chromosome"/>
</dbReference>
<dbReference type="InterPro" id="IPR005094">
    <property type="entry name" value="Endonuclease_MobA/VirD2"/>
</dbReference>
<evidence type="ECO:0000313" key="4">
    <source>
        <dbReference type="Proteomes" id="UP000254889"/>
    </source>
</evidence>
<evidence type="ECO:0000256" key="1">
    <source>
        <dbReference type="SAM" id="MobiDB-lite"/>
    </source>
</evidence>
<protein>
    <recommendedName>
        <fullName evidence="2">MobA/VirD2-like nuclease domain-containing protein</fullName>
    </recommendedName>
</protein>
<dbReference type="KEGG" id="ptaw:DW352_14270"/>
<name>A0A345ZXD4_9HYPH</name>
<evidence type="ECO:0000313" key="3">
    <source>
        <dbReference type="EMBL" id="AXK81581.1"/>
    </source>
</evidence>
<keyword evidence="4" id="KW-1185">Reference proteome</keyword>
<organism evidence="3 4">
    <name type="scientific">Pseudolabrys taiwanensis</name>
    <dbReference type="NCBI Taxonomy" id="331696"/>
    <lineage>
        <taxon>Bacteria</taxon>
        <taxon>Pseudomonadati</taxon>
        <taxon>Pseudomonadota</taxon>
        <taxon>Alphaproteobacteria</taxon>
        <taxon>Hyphomicrobiales</taxon>
        <taxon>Xanthobacteraceae</taxon>
        <taxon>Pseudolabrys</taxon>
    </lineage>
</organism>
<sequence>MIPRLQKRGTSFKGSCKYILHDKKAESRERVSWVLTQNLSSHFDDAWYEMYETWRNQAQLKANAGLQARGRKNTNPVLHYTLSWHETDRPTDQQMRDAAINTLVLLGLGEHEAVVVGHTDTKHCHVHIVCNTVHPYTGRTADLKFTKEKLSRWAQEYEQTLGMIHCEERVRNNEQRDLIRKERQRERLFEKPALAPPAPYRPVKDQSPSRPVWIARQTLVETMKMMRANLDERHKVERSQAGFAREHERDALDKESTAALDRQARAVKDLFRPQWKTLYQAQNRERRFVTNNRTNILERAVFVFRNRARLFSAYPPKFKEIAGLIVSRKKLDQALSRVHQKERRALGRSQNATLRRGSDLIMQAHRERYHAMAQRHLNETRALEQHHDHERGLITLSAAKTKIMTPAVERTRLAPNGPVPDQFNDAAWAANSLSFDELPRRADRIRQDMEDWRRHQGHRDLGREL</sequence>
<proteinExistence type="predicted"/>
<evidence type="ECO:0000259" key="2">
    <source>
        <dbReference type="Pfam" id="PF03432"/>
    </source>
</evidence>